<dbReference type="AlphaFoldDB" id="A0A1G2F966"/>
<protein>
    <submittedName>
        <fullName evidence="1">Uncharacterized protein</fullName>
    </submittedName>
</protein>
<dbReference type="Proteomes" id="UP000179099">
    <property type="component" value="Unassembled WGS sequence"/>
</dbReference>
<organism evidence="1 2">
    <name type="scientific">Candidatus Portnoybacteria bacterium RBG_19FT_COMBO_36_7</name>
    <dbReference type="NCBI Taxonomy" id="1801992"/>
    <lineage>
        <taxon>Bacteria</taxon>
        <taxon>Candidatus Portnoyibacteriota</taxon>
    </lineage>
</organism>
<gene>
    <name evidence="1" type="ORF">A2Y98_03865</name>
</gene>
<name>A0A1G2F966_9BACT</name>
<comment type="caution">
    <text evidence="1">The sequence shown here is derived from an EMBL/GenBank/DDBJ whole genome shotgun (WGS) entry which is preliminary data.</text>
</comment>
<proteinExistence type="predicted"/>
<reference evidence="1 2" key="1">
    <citation type="journal article" date="2016" name="Nat. Commun.">
        <title>Thousands of microbial genomes shed light on interconnected biogeochemical processes in an aquifer system.</title>
        <authorList>
            <person name="Anantharaman K."/>
            <person name="Brown C.T."/>
            <person name="Hug L.A."/>
            <person name="Sharon I."/>
            <person name="Castelle C.J."/>
            <person name="Probst A.J."/>
            <person name="Thomas B.C."/>
            <person name="Singh A."/>
            <person name="Wilkins M.J."/>
            <person name="Karaoz U."/>
            <person name="Brodie E.L."/>
            <person name="Williams K.H."/>
            <person name="Hubbard S.S."/>
            <person name="Banfield J.F."/>
        </authorList>
    </citation>
    <scope>NUCLEOTIDE SEQUENCE [LARGE SCALE GENOMIC DNA]</scope>
</reference>
<dbReference type="EMBL" id="MHMW01000010">
    <property type="protein sequence ID" value="OGZ34427.1"/>
    <property type="molecule type" value="Genomic_DNA"/>
</dbReference>
<evidence type="ECO:0000313" key="2">
    <source>
        <dbReference type="Proteomes" id="UP000179099"/>
    </source>
</evidence>
<accession>A0A1G2F966</accession>
<evidence type="ECO:0000313" key="1">
    <source>
        <dbReference type="EMBL" id="OGZ34427.1"/>
    </source>
</evidence>
<sequence>MTNSKWWVRKLGEGPWSVEVVVFHDQPHFEEIAAFVMAKIWGRHVFPGIENARVEFQTNGCLPEEFTGLSADQILIQKKYLAIGIGRGLLDEHGVDSPSSAHLMAEILEVDQKPELKLLLNFCKRVDFEGKSMPLDPHSWLNDRWDNCENDEGLTDVFDWAVDGIHDFLAGQIKFQQCENDFLRTGRIIEGPIRIAIVKSDIRKMNKWIRWKFGKKIDFIIQRKSSGNTIIFSTPSTKVNFTDVVRIVRMQELRKRRFLIPMWYKLEVEGDCPQCPPWYYSKMVMSQLLNGSKSTSDIEPTVLTLRELAGCIILAASRLSKKCEEKICLKSGCESYRIGLLVCRDKQRNNGSLKQRDIKIISE</sequence>